<keyword evidence="9 13" id="KW-0560">Oxidoreductase</keyword>
<comment type="function">
    <text evidence="12">Catalyzes cyanide-resistant oxygen consumption. May increase respiration when the cytochrome respiratory pathway is restricted, or in response to low temperatures.</text>
</comment>
<evidence type="ECO:0000256" key="14">
    <source>
        <dbReference type="SAM" id="MobiDB-lite"/>
    </source>
</evidence>
<protein>
    <recommendedName>
        <fullName evidence="13">Alternative oxidase</fullName>
        <ecNumber evidence="13">1.-.-.-</ecNumber>
    </recommendedName>
</protein>
<comment type="cofactor">
    <cofactor evidence="13">
        <name>Fe cation</name>
        <dbReference type="ChEBI" id="CHEBI:24875"/>
    </cofactor>
    <text evidence="13">Binds 2 iron ions per subunit.</text>
</comment>
<keyword evidence="5 13" id="KW-0812">Transmembrane</keyword>
<evidence type="ECO:0000256" key="3">
    <source>
        <dbReference type="ARBA" id="ARBA00022448"/>
    </source>
</evidence>
<dbReference type="GeneID" id="80899219"/>
<dbReference type="KEGG" id="amus:LMH87_012060"/>
<evidence type="ECO:0000256" key="8">
    <source>
        <dbReference type="ARBA" id="ARBA00022989"/>
    </source>
</evidence>
<name>A0A9W8ULM9_AKAMU</name>
<dbReference type="InterPro" id="IPR002680">
    <property type="entry name" value="AOX"/>
</dbReference>
<dbReference type="GO" id="GO:0010230">
    <property type="term" value="P:alternative respiration"/>
    <property type="evidence" value="ECO:0007669"/>
    <property type="project" value="TreeGrafter"/>
</dbReference>
<dbReference type="RefSeq" id="XP_056053070.1">
    <property type="nucleotide sequence ID" value="XM_056201304.1"/>
</dbReference>
<evidence type="ECO:0000256" key="2">
    <source>
        <dbReference type="ARBA" id="ARBA00008388"/>
    </source>
</evidence>
<dbReference type="EC" id="1.-.-.-" evidence="13"/>
<evidence type="ECO:0000256" key="10">
    <source>
        <dbReference type="ARBA" id="ARBA00023004"/>
    </source>
</evidence>
<keyword evidence="4 13" id="KW-0679">Respiratory chain</keyword>
<evidence type="ECO:0000256" key="12">
    <source>
        <dbReference type="ARBA" id="ARBA00025285"/>
    </source>
</evidence>
<organism evidence="16 17">
    <name type="scientific">Akanthomyces muscarius</name>
    <name type="common">Entomopathogenic fungus</name>
    <name type="synonym">Lecanicillium muscarium</name>
    <dbReference type="NCBI Taxonomy" id="2231603"/>
    <lineage>
        <taxon>Eukaryota</taxon>
        <taxon>Fungi</taxon>
        <taxon>Dikarya</taxon>
        <taxon>Ascomycota</taxon>
        <taxon>Pezizomycotina</taxon>
        <taxon>Sordariomycetes</taxon>
        <taxon>Hypocreomycetidae</taxon>
        <taxon>Hypocreales</taxon>
        <taxon>Cordycipitaceae</taxon>
        <taxon>Akanthomyces</taxon>
    </lineage>
</organism>
<dbReference type="AlphaFoldDB" id="A0A9W8ULM9"/>
<evidence type="ECO:0000256" key="1">
    <source>
        <dbReference type="ARBA" id="ARBA00004292"/>
    </source>
</evidence>
<comment type="caution">
    <text evidence="16">The sequence shown here is derived from an EMBL/GenBank/DDBJ whole genome shotgun (WGS) entry which is preliminary data.</text>
</comment>
<evidence type="ECO:0000256" key="6">
    <source>
        <dbReference type="ARBA" id="ARBA00022723"/>
    </source>
</evidence>
<keyword evidence="17" id="KW-1185">Reference proteome</keyword>
<evidence type="ECO:0000256" key="13">
    <source>
        <dbReference type="RuleBase" id="RU003779"/>
    </source>
</evidence>
<evidence type="ECO:0000256" key="15">
    <source>
        <dbReference type="SAM" id="Phobius"/>
    </source>
</evidence>
<evidence type="ECO:0000313" key="17">
    <source>
        <dbReference type="Proteomes" id="UP001144673"/>
    </source>
</evidence>
<feature type="transmembrane region" description="Helical" evidence="15">
    <location>
        <begin position="216"/>
        <end position="239"/>
    </location>
</feature>
<feature type="region of interest" description="Disordered" evidence="14">
    <location>
        <begin position="273"/>
        <end position="314"/>
    </location>
</feature>
<keyword evidence="10 13" id="KW-0408">Iron</keyword>
<proteinExistence type="inferred from homology"/>
<evidence type="ECO:0000256" key="11">
    <source>
        <dbReference type="ARBA" id="ARBA00023136"/>
    </source>
</evidence>
<dbReference type="Gene3D" id="1.20.1260.140">
    <property type="entry name" value="Alternative oxidase"/>
    <property type="match status" value="1"/>
</dbReference>
<dbReference type="PANTHER" id="PTHR31803:SF3">
    <property type="entry name" value="ALTERNATIVE OXIDASE"/>
    <property type="match status" value="1"/>
</dbReference>
<keyword evidence="3" id="KW-0813">Transport</keyword>
<evidence type="ECO:0000313" key="16">
    <source>
        <dbReference type="EMBL" id="KAJ4151356.1"/>
    </source>
</evidence>
<comment type="subcellular location">
    <subcellularLocation>
        <location evidence="1">Mitochondrion inner membrane</location>
        <topology evidence="1">Multi-pass membrane protein</topology>
        <orientation evidence="1">Matrix side</orientation>
    </subcellularLocation>
</comment>
<sequence length="314" mass="35269">MLSTTTRTRAPAASRQAAKLAKAAIVSANASPSPQQAGLRLRLAATPYCCHGCRSFSTTPVSQLKDFFPAKDTHLIQTTPAAWPHPGYTLEEMKAVVPAHRKPRTFGDWLAWKTVRFARYWMDKATGMDRAQQVDKAHPTTSVEADKPLTEAQWLIRFVFLESIAGVPGMVGGMLRHLGSLRRMKRDNGWIETLLEESYNERMHLLTFMKMCEPGWFMKLMIIGAQGVFFNGMFLMYLVNPKIIDQRNRRGPSAALGGSQISHSRHRCSVLENARGPSDHEGSFIVHSRRRGGPQRRQSHVWKPEPKGGPQPVR</sequence>
<feature type="transmembrane region" description="Helical" evidence="15">
    <location>
        <begin position="154"/>
        <end position="175"/>
    </location>
</feature>
<dbReference type="InterPro" id="IPR038659">
    <property type="entry name" value="AOX_sf"/>
</dbReference>
<accession>A0A9W8ULM9</accession>
<keyword evidence="6 13" id="KW-0479">Metal-binding</keyword>
<evidence type="ECO:0000256" key="4">
    <source>
        <dbReference type="ARBA" id="ARBA00022660"/>
    </source>
</evidence>
<dbReference type="Proteomes" id="UP001144673">
    <property type="component" value="Chromosome 4"/>
</dbReference>
<dbReference type="EMBL" id="JAJHUN010000009">
    <property type="protein sequence ID" value="KAJ4151356.1"/>
    <property type="molecule type" value="Genomic_DNA"/>
</dbReference>
<dbReference type="GO" id="GO:0009916">
    <property type="term" value="F:alternative oxidase activity"/>
    <property type="evidence" value="ECO:0007669"/>
    <property type="project" value="UniProtKB-UniRule"/>
</dbReference>
<dbReference type="GO" id="GO:0005743">
    <property type="term" value="C:mitochondrial inner membrane"/>
    <property type="evidence" value="ECO:0007669"/>
    <property type="project" value="UniProtKB-SubCell"/>
</dbReference>
<keyword evidence="7 13" id="KW-0249">Electron transport</keyword>
<dbReference type="GO" id="GO:0098803">
    <property type="term" value="C:respiratory chain complex"/>
    <property type="evidence" value="ECO:0007669"/>
    <property type="project" value="UniProtKB-UniRule"/>
</dbReference>
<feature type="compositionally biased region" description="Basic residues" evidence="14">
    <location>
        <begin position="287"/>
        <end position="300"/>
    </location>
</feature>
<dbReference type="GO" id="GO:0046872">
    <property type="term" value="F:metal ion binding"/>
    <property type="evidence" value="ECO:0007669"/>
    <property type="project" value="UniProtKB-UniRule"/>
</dbReference>
<dbReference type="PANTHER" id="PTHR31803">
    <property type="entry name" value="ALTERNATIVE OXIDASE"/>
    <property type="match status" value="1"/>
</dbReference>
<evidence type="ECO:0000256" key="7">
    <source>
        <dbReference type="ARBA" id="ARBA00022982"/>
    </source>
</evidence>
<dbReference type="Pfam" id="PF01786">
    <property type="entry name" value="AOX"/>
    <property type="match status" value="1"/>
</dbReference>
<evidence type="ECO:0000256" key="5">
    <source>
        <dbReference type="ARBA" id="ARBA00022692"/>
    </source>
</evidence>
<gene>
    <name evidence="16" type="ORF">LMH87_012060</name>
</gene>
<evidence type="ECO:0000256" key="9">
    <source>
        <dbReference type="ARBA" id="ARBA00023002"/>
    </source>
</evidence>
<comment type="similarity">
    <text evidence="2 13">Belongs to the alternative oxidase family.</text>
</comment>
<keyword evidence="8 15" id="KW-1133">Transmembrane helix</keyword>
<reference evidence="16" key="1">
    <citation type="journal article" date="2023" name="Access Microbiol">
        <title>De-novo genome assembly for Akanthomyces muscarius, a biocontrol agent of insect agricultural pests.</title>
        <authorList>
            <person name="Erdos Z."/>
            <person name="Studholme D.J."/>
            <person name="Raymond B."/>
            <person name="Sharma M."/>
        </authorList>
    </citation>
    <scope>NUCLEOTIDE SEQUENCE</scope>
    <source>
        <strain evidence="16">Ve6</strain>
    </source>
</reference>
<keyword evidence="11 13" id="KW-0472">Membrane</keyword>